<keyword evidence="7" id="KW-1185">Reference proteome</keyword>
<evidence type="ECO:0000256" key="3">
    <source>
        <dbReference type="ARBA" id="ARBA00022833"/>
    </source>
</evidence>
<sequence length="153" mass="16351">MKQADDHLATCRCGSVRLRARGAPLATGACHCAGCRRMTGGPYSLGAIYPSGAIALDAGETRPIGARPEAGHQGCVACGSWVFTRPPGLGDIVVVRSSLFEDAAAFAPFVESFTSERLPFVAPVAPHRFERFPAPDDFPRLMDAYARWESAVR</sequence>
<reference evidence="6 7" key="1">
    <citation type="submission" date="2016-10" db="EMBL/GenBank/DDBJ databases">
        <authorList>
            <person name="de Groot N.N."/>
        </authorList>
    </citation>
    <scope>NUCLEOTIDE SEQUENCE [LARGE SCALE GENOMIC DNA]</scope>
    <source>
        <strain evidence="7">L7-484,KACC 16230,DSM 25025</strain>
    </source>
</reference>
<protein>
    <submittedName>
        <fullName evidence="6">Uncharacterized conserved protein</fullName>
    </submittedName>
</protein>
<gene>
    <name evidence="6" type="ORF">SAMN05192530_11738</name>
</gene>
<evidence type="ECO:0000259" key="5">
    <source>
        <dbReference type="PROSITE" id="PS51891"/>
    </source>
</evidence>
<name>A0A1H0N526_9HYPH</name>
<dbReference type="GO" id="GO:0016846">
    <property type="term" value="F:carbon-sulfur lyase activity"/>
    <property type="evidence" value="ECO:0007669"/>
    <property type="project" value="InterPro"/>
</dbReference>
<evidence type="ECO:0000256" key="2">
    <source>
        <dbReference type="ARBA" id="ARBA00022723"/>
    </source>
</evidence>
<keyword evidence="2" id="KW-0479">Metal-binding</keyword>
<evidence type="ECO:0000313" key="7">
    <source>
        <dbReference type="Proteomes" id="UP000198793"/>
    </source>
</evidence>
<dbReference type="InterPro" id="IPR011057">
    <property type="entry name" value="Mss4-like_sf"/>
</dbReference>
<dbReference type="Proteomes" id="UP000198793">
    <property type="component" value="Unassembled WGS sequence"/>
</dbReference>
<accession>A0A1H0N526</accession>
<organism evidence="6 7">
    <name type="scientific">Aureimonas jatrophae</name>
    <dbReference type="NCBI Taxonomy" id="1166073"/>
    <lineage>
        <taxon>Bacteria</taxon>
        <taxon>Pseudomonadati</taxon>
        <taxon>Pseudomonadota</taxon>
        <taxon>Alphaproteobacteria</taxon>
        <taxon>Hyphomicrobiales</taxon>
        <taxon>Aurantimonadaceae</taxon>
        <taxon>Aureimonas</taxon>
    </lineage>
</organism>
<dbReference type="InterPro" id="IPR006913">
    <property type="entry name" value="CENP-V/GFA"/>
</dbReference>
<dbReference type="PANTHER" id="PTHR33337">
    <property type="entry name" value="GFA DOMAIN-CONTAINING PROTEIN"/>
    <property type="match status" value="1"/>
</dbReference>
<dbReference type="RefSeq" id="WP_090677127.1">
    <property type="nucleotide sequence ID" value="NZ_FNIT01000017.1"/>
</dbReference>
<dbReference type="GO" id="GO:0046872">
    <property type="term" value="F:metal ion binding"/>
    <property type="evidence" value="ECO:0007669"/>
    <property type="project" value="UniProtKB-KW"/>
</dbReference>
<evidence type="ECO:0000256" key="1">
    <source>
        <dbReference type="ARBA" id="ARBA00005495"/>
    </source>
</evidence>
<dbReference type="PROSITE" id="PS51891">
    <property type="entry name" value="CENP_V_GFA"/>
    <property type="match status" value="1"/>
</dbReference>
<dbReference type="Gene3D" id="3.90.1590.10">
    <property type="entry name" value="glutathione-dependent formaldehyde- activating enzyme (gfa)"/>
    <property type="match status" value="1"/>
</dbReference>
<keyword evidence="3" id="KW-0862">Zinc</keyword>
<comment type="similarity">
    <text evidence="1">Belongs to the Gfa family.</text>
</comment>
<dbReference type="EMBL" id="FNIT01000017">
    <property type="protein sequence ID" value="SDO87814.1"/>
    <property type="molecule type" value="Genomic_DNA"/>
</dbReference>
<dbReference type="AlphaFoldDB" id="A0A1H0N526"/>
<feature type="domain" description="CENP-V/GFA" evidence="5">
    <location>
        <begin position="7"/>
        <end position="110"/>
    </location>
</feature>
<evidence type="ECO:0000256" key="4">
    <source>
        <dbReference type="ARBA" id="ARBA00023239"/>
    </source>
</evidence>
<dbReference type="STRING" id="1166073.SAMN05192530_11738"/>
<proteinExistence type="inferred from homology"/>
<dbReference type="PANTHER" id="PTHR33337:SF40">
    <property type="entry name" value="CENP-V_GFA DOMAIN-CONTAINING PROTEIN-RELATED"/>
    <property type="match status" value="1"/>
</dbReference>
<keyword evidence="4" id="KW-0456">Lyase</keyword>
<dbReference type="SUPFAM" id="SSF51316">
    <property type="entry name" value="Mss4-like"/>
    <property type="match status" value="1"/>
</dbReference>
<evidence type="ECO:0000313" key="6">
    <source>
        <dbReference type="EMBL" id="SDO87814.1"/>
    </source>
</evidence>
<dbReference type="OrthoDB" id="7186766at2"/>
<dbReference type="Pfam" id="PF04828">
    <property type="entry name" value="GFA"/>
    <property type="match status" value="1"/>
</dbReference>